<keyword evidence="3" id="KW-1185">Reference proteome</keyword>
<protein>
    <submittedName>
        <fullName evidence="2">Uncharacterized protein</fullName>
    </submittedName>
</protein>
<name>A0A4C1W0M6_EUMVA</name>
<evidence type="ECO:0000313" key="3">
    <source>
        <dbReference type="Proteomes" id="UP000299102"/>
    </source>
</evidence>
<accession>A0A4C1W0M6</accession>
<dbReference type="Proteomes" id="UP000299102">
    <property type="component" value="Unassembled WGS sequence"/>
</dbReference>
<evidence type="ECO:0000256" key="1">
    <source>
        <dbReference type="SAM" id="MobiDB-lite"/>
    </source>
</evidence>
<dbReference type="EMBL" id="BGZK01000446">
    <property type="protein sequence ID" value="GBP44059.1"/>
    <property type="molecule type" value="Genomic_DNA"/>
</dbReference>
<comment type="caution">
    <text evidence="2">The sequence shown here is derived from an EMBL/GenBank/DDBJ whole genome shotgun (WGS) entry which is preliminary data.</text>
</comment>
<feature type="region of interest" description="Disordered" evidence="1">
    <location>
        <begin position="78"/>
        <end position="99"/>
    </location>
</feature>
<dbReference type="OrthoDB" id="2266637at2759"/>
<reference evidence="2 3" key="1">
    <citation type="journal article" date="2019" name="Commun. Biol.">
        <title>The bagworm genome reveals a unique fibroin gene that provides high tensile strength.</title>
        <authorList>
            <person name="Kono N."/>
            <person name="Nakamura H."/>
            <person name="Ohtoshi R."/>
            <person name="Tomita M."/>
            <person name="Numata K."/>
            <person name="Arakawa K."/>
        </authorList>
    </citation>
    <scope>NUCLEOTIDE SEQUENCE [LARGE SCALE GENOMIC DNA]</scope>
</reference>
<sequence length="118" mass="13088">MSSERIGSGKTLTGLSREIVYNVFNYFMHHNKKSGSEYPLMEDLYGVTSEATGVFQRSVQRIVCEVRNQVTAAVKADATLQPSTSREGEPPASKILAHQITFRTSGKKRSWSDETSEG</sequence>
<proteinExistence type="predicted"/>
<dbReference type="AlphaFoldDB" id="A0A4C1W0M6"/>
<organism evidence="2 3">
    <name type="scientific">Eumeta variegata</name>
    <name type="common">Bagworm moth</name>
    <name type="synonym">Eumeta japonica</name>
    <dbReference type="NCBI Taxonomy" id="151549"/>
    <lineage>
        <taxon>Eukaryota</taxon>
        <taxon>Metazoa</taxon>
        <taxon>Ecdysozoa</taxon>
        <taxon>Arthropoda</taxon>
        <taxon>Hexapoda</taxon>
        <taxon>Insecta</taxon>
        <taxon>Pterygota</taxon>
        <taxon>Neoptera</taxon>
        <taxon>Endopterygota</taxon>
        <taxon>Lepidoptera</taxon>
        <taxon>Glossata</taxon>
        <taxon>Ditrysia</taxon>
        <taxon>Tineoidea</taxon>
        <taxon>Psychidae</taxon>
        <taxon>Oiketicinae</taxon>
        <taxon>Eumeta</taxon>
    </lineage>
</organism>
<evidence type="ECO:0000313" key="2">
    <source>
        <dbReference type="EMBL" id="GBP44059.1"/>
    </source>
</evidence>
<gene>
    <name evidence="2" type="ORF">EVAR_85213_1</name>
</gene>